<dbReference type="Proteomes" id="UP000789759">
    <property type="component" value="Unassembled WGS sequence"/>
</dbReference>
<comment type="caution">
    <text evidence="4">The sequence shown here is derived from an EMBL/GenBank/DDBJ whole genome shotgun (WGS) entry which is preliminary data.</text>
</comment>
<dbReference type="InterPro" id="IPR001841">
    <property type="entry name" value="Znf_RING"/>
</dbReference>
<organism evidence="4 5">
    <name type="scientific">Cetraspora pellucida</name>
    <dbReference type="NCBI Taxonomy" id="1433469"/>
    <lineage>
        <taxon>Eukaryota</taxon>
        <taxon>Fungi</taxon>
        <taxon>Fungi incertae sedis</taxon>
        <taxon>Mucoromycota</taxon>
        <taxon>Glomeromycotina</taxon>
        <taxon>Glomeromycetes</taxon>
        <taxon>Diversisporales</taxon>
        <taxon>Gigasporaceae</taxon>
        <taxon>Cetraspora</taxon>
    </lineage>
</organism>
<keyword evidence="5" id="KW-1185">Reference proteome</keyword>
<keyword evidence="1" id="KW-0479">Metal-binding</keyword>
<dbReference type="CDD" id="cd16448">
    <property type="entry name" value="RING-H2"/>
    <property type="match status" value="1"/>
</dbReference>
<feature type="region of interest" description="Disordered" evidence="2">
    <location>
        <begin position="193"/>
        <end position="213"/>
    </location>
</feature>
<evidence type="ECO:0000259" key="3">
    <source>
        <dbReference type="PROSITE" id="PS50089"/>
    </source>
</evidence>
<proteinExistence type="predicted"/>
<dbReference type="SUPFAM" id="SSF57850">
    <property type="entry name" value="RING/U-box"/>
    <property type="match status" value="1"/>
</dbReference>
<dbReference type="AlphaFoldDB" id="A0A9N9CJG3"/>
<accession>A0A9N9CJG3</accession>
<evidence type="ECO:0000313" key="4">
    <source>
        <dbReference type="EMBL" id="CAG8603992.1"/>
    </source>
</evidence>
<feature type="domain" description="RING-type" evidence="3">
    <location>
        <begin position="131"/>
        <end position="175"/>
    </location>
</feature>
<gene>
    <name evidence="4" type="ORF">CPELLU_LOCUS7130</name>
</gene>
<dbReference type="OrthoDB" id="2443950at2759"/>
<dbReference type="InterPro" id="IPR013083">
    <property type="entry name" value="Znf_RING/FYVE/PHD"/>
</dbReference>
<dbReference type="PROSITE" id="PS50089">
    <property type="entry name" value="ZF_RING_2"/>
    <property type="match status" value="1"/>
</dbReference>
<reference evidence="4" key="1">
    <citation type="submission" date="2021-06" db="EMBL/GenBank/DDBJ databases">
        <authorList>
            <person name="Kallberg Y."/>
            <person name="Tangrot J."/>
            <person name="Rosling A."/>
        </authorList>
    </citation>
    <scope>NUCLEOTIDE SEQUENCE</scope>
    <source>
        <strain evidence="4">FL966</strain>
    </source>
</reference>
<keyword evidence="1" id="KW-0863">Zinc-finger</keyword>
<evidence type="ECO:0000256" key="2">
    <source>
        <dbReference type="SAM" id="MobiDB-lite"/>
    </source>
</evidence>
<dbReference type="Gene3D" id="3.30.40.10">
    <property type="entry name" value="Zinc/RING finger domain, C3HC4 (zinc finger)"/>
    <property type="match status" value="1"/>
</dbReference>
<evidence type="ECO:0000256" key="1">
    <source>
        <dbReference type="PROSITE-ProRule" id="PRU00175"/>
    </source>
</evidence>
<protein>
    <submittedName>
        <fullName evidence="4">3457_t:CDS:1</fullName>
    </submittedName>
</protein>
<keyword evidence="1" id="KW-0862">Zinc</keyword>
<dbReference type="EMBL" id="CAJVQA010004673">
    <property type="protein sequence ID" value="CAG8603992.1"/>
    <property type="molecule type" value="Genomic_DNA"/>
</dbReference>
<sequence length="764" mass="89471">MLTEYGLNYINNFKTPEAWLQFAKYHPPIYICRRLLILGYDVNRKNYWKNFVFPIKNNLTRNESKANNSEFGEFLIQQAVKKWLYQLGRPLMKHAQDRFYQNANKLENSSILKNLDDEIIRDKEFTELNTCSECDKKILIHNYEPLTILLCGHVYHRYCVEKFLLTKENKCPNCDKVIEPIISLETPINSLNLSSKKQGSDSTEKFSSKKIKPVNRDSSPTLKKLIKELTTPIARQISSENIIILQSDISEMNIDSVNFHKLNKKIIKAEDNNQKTNQDVIHSYYYFGKGYNLWYDFYRQSNNEDASNALVNDKIREHIPDQDKITETNLRKRKERAKKVFNLFNSIGGKKIIDRVKSFFASNISNLSLDDIDYVIAKEQCQKIYKEAWTGEKEKRQAMEQERNVNIIQENIEFILSGCRVKLENSCSEATMVAYTEIVHHLECLDLMTIKPEVPLASGIIDLSKNEDPFVNLLSSRSKQILMHHEFGNNEFPEEIKFIVDDFIDMYKDLRPNFDSMLMRPIAFLREEMSIESRRILMVVFDLLEGLQHIWSLRPLLIEDDYSENSYVIHAVSKVLDPIFTYSKWSLKRKKPDLQVLLKLNTVKNEIVLAEVSRLLPQQDKEIINWKKLVCICKDCFNERYNIFFDRRDDTTDIARSINVKLGKVPVLGIQVIQDRVVVSALDLFEDDFYRFFRICELVILLRISSCPIVEEFLKNALKMRFVIEKIIAMSVDMKDEISLLLVTENQTLLTLIMLTTYSPSKNL</sequence>
<feature type="compositionally biased region" description="Basic and acidic residues" evidence="2">
    <location>
        <begin position="198"/>
        <end position="207"/>
    </location>
</feature>
<name>A0A9N9CJG3_9GLOM</name>
<evidence type="ECO:0000313" key="5">
    <source>
        <dbReference type="Proteomes" id="UP000789759"/>
    </source>
</evidence>
<dbReference type="GO" id="GO:0008270">
    <property type="term" value="F:zinc ion binding"/>
    <property type="evidence" value="ECO:0007669"/>
    <property type="project" value="UniProtKB-KW"/>
</dbReference>